<evidence type="ECO:0000313" key="1">
    <source>
        <dbReference type="EMBL" id="PVA07701.1"/>
    </source>
</evidence>
<gene>
    <name evidence="1" type="ORF">DC363_03475</name>
</gene>
<evidence type="ECO:0000313" key="2">
    <source>
        <dbReference type="Proteomes" id="UP000244817"/>
    </source>
</evidence>
<protein>
    <recommendedName>
        <fullName evidence="3">Translocase</fullName>
    </recommendedName>
</protein>
<dbReference type="EMBL" id="QCYG01000002">
    <property type="protein sequence ID" value="PVA07701.1"/>
    <property type="molecule type" value="Genomic_DNA"/>
</dbReference>
<reference evidence="1 2" key="1">
    <citation type="submission" date="2018-04" db="EMBL/GenBank/DDBJ databases">
        <title>Pelagivirga bohaiensis gen. nov., sp. nov., a bacterium isolated from the Bohai Sea.</title>
        <authorList>
            <person name="Ji X."/>
        </authorList>
    </citation>
    <scope>NUCLEOTIDE SEQUENCE [LARGE SCALE GENOMIC DNA]</scope>
    <source>
        <strain evidence="1 2">BH-SD16</strain>
    </source>
</reference>
<dbReference type="AlphaFoldDB" id="A0A2T7FZW4"/>
<organism evidence="1 2">
    <name type="scientific">Thalassorhabdomicrobium marinisediminis</name>
    <dbReference type="NCBI Taxonomy" id="2170577"/>
    <lineage>
        <taxon>Bacteria</taxon>
        <taxon>Pseudomonadati</taxon>
        <taxon>Pseudomonadota</taxon>
        <taxon>Alphaproteobacteria</taxon>
        <taxon>Rhodobacterales</taxon>
        <taxon>Paracoccaceae</taxon>
        <taxon>Thalassorhabdomicrobium</taxon>
    </lineage>
</organism>
<evidence type="ECO:0008006" key="3">
    <source>
        <dbReference type="Google" id="ProtNLM"/>
    </source>
</evidence>
<keyword evidence="2" id="KW-1185">Reference proteome</keyword>
<sequence length="325" mass="33392">MGAATFSLALATGFVMQNSDALASRFGGDTQAEAPQRFAQATQAPTEAMPALIAPATASNVAVILPASLESPTPADAPTQLATLDPGLAPDPRPAPLLGADCGPRISATSVPPSALDVSVEAPCHKSTPFTVHHQGMMFTALTDDAGRAAFTMPALAEVAVIIAAFDDGEGNVATTTIPDFAAYDRAVLQWQGDAAVMLSAYEKGAGFGDSGHIFAGNPGAPERVDTDGGFLMRLGENAGEHPLFAEVYTVPTTAIGESTDVLLSAEAEITSDNCGREIAAQSIQIAPSGQTSALDLTMVMPECDAVGDFLILQNMFQDLTLAAR</sequence>
<dbReference type="Proteomes" id="UP000244817">
    <property type="component" value="Unassembled WGS sequence"/>
</dbReference>
<accession>A0A2T7FZW4</accession>
<comment type="caution">
    <text evidence="1">The sequence shown here is derived from an EMBL/GenBank/DDBJ whole genome shotgun (WGS) entry which is preliminary data.</text>
</comment>
<name>A0A2T7FZW4_9RHOB</name>
<proteinExistence type="predicted"/>